<reference evidence="2 3" key="2">
    <citation type="journal article" date="2011" name="Stand. Genomic Sci.">
        <title>Complete genome sequence of Paludibacter propionicigenes type strain (WB4).</title>
        <authorList>
            <person name="Gronow S."/>
            <person name="Munk C."/>
            <person name="Lapidus A."/>
            <person name="Nolan M."/>
            <person name="Lucas S."/>
            <person name="Hammon N."/>
            <person name="Deshpande S."/>
            <person name="Cheng J.F."/>
            <person name="Tapia R."/>
            <person name="Han C."/>
            <person name="Goodwin L."/>
            <person name="Pitluck S."/>
            <person name="Liolios K."/>
            <person name="Ivanova N."/>
            <person name="Mavromatis K."/>
            <person name="Mikhailova N."/>
            <person name="Pati A."/>
            <person name="Chen A."/>
            <person name="Palaniappan K."/>
            <person name="Land M."/>
            <person name="Hauser L."/>
            <person name="Chang Y.J."/>
            <person name="Jeffries C.D."/>
            <person name="Brambilla E."/>
            <person name="Rohde M."/>
            <person name="Goker M."/>
            <person name="Detter J.C."/>
            <person name="Woyke T."/>
            <person name="Bristow J."/>
            <person name="Eisen J.A."/>
            <person name="Markowitz V."/>
            <person name="Hugenholtz P."/>
            <person name="Kyrpides N.C."/>
            <person name="Klenk H.P."/>
        </authorList>
    </citation>
    <scope>NUCLEOTIDE SEQUENCE [LARGE SCALE GENOMIC DNA]</scope>
    <source>
        <strain evidence="3">DSM 17365 / JCM 13257 / WB4</strain>
    </source>
</reference>
<dbReference type="eggNOG" id="COG1360">
    <property type="taxonomic scope" value="Bacteria"/>
</dbReference>
<dbReference type="STRING" id="694427.Palpr_2038"/>
<dbReference type="RefSeq" id="WP_013445544.1">
    <property type="nucleotide sequence ID" value="NC_014734.1"/>
</dbReference>
<keyword evidence="3" id="KW-1185">Reference proteome</keyword>
<keyword evidence="1" id="KW-0812">Transmembrane</keyword>
<dbReference type="AlphaFoldDB" id="E4T631"/>
<dbReference type="KEGG" id="ppn:Palpr_2038"/>
<evidence type="ECO:0000313" key="3">
    <source>
        <dbReference type="Proteomes" id="UP000008718"/>
    </source>
</evidence>
<dbReference type="OrthoDB" id="1036975at2"/>
<keyword evidence="1" id="KW-0472">Membrane</keyword>
<dbReference type="EMBL" id="CP002345">
    <property type="protein sequence ID" value="ADQ80175.1"/>
    <property type="molecule type" value="Genomic_DNA"/>
</dbReference>
<gene>
    <name evidence="2" type="ordered locus">Palpr_2038</name>
</gene>
<organism evidence="2 3">
    <name type="scientific">Paludibacter propionicigenes (strain DSM 17365 / JCM 13257 / WB4)</name>
    <dbReference type="NCBI Taxonomy" id="694427"/>
    <lineage>
        <taxon>Bacteria</taxon>
        <taxon>Pseudomonadati</taxon>
        <taxon>Bacteroidota</taxon>
        <taxon>Bacteroidia</taxon>
        <taxon>Bacteroidales</taxon>
        <taxon>Paludibacteraceae</taxon>
        <taxon>Paludibacter</taxon>
    </lineage>
</organism>
<sequence length="217" mass="25291">MSKSKKESFFWTSYSDLMTSLFFVMLVLFVLVIVMLHKKIEGQAIELNRLNWIRQIDEQFKPLTESKKFIYFPQTKKFVAKDLIGQEIFQPTQTNILPQYINTTLEIGKDLERLLKKLSAKNHGISYQLVIEGNMANTWNKTIDKNNISGYKTSYERALAVYLLWYRHGIDFSKNNTEVLICGSGYGGFDRDTVHEENNKRFTIQIIPKVSSPETTR</sequence>
<evidence type="ECO:0000256" key="1">
    <source>
        <dbReference type="SAM" id="Phobius"/>
    </source>
</evidence>
<protein>
    <submittedName>
        <fullName evidence="2">Membrane protein</fullName>
    </submittedName>
</protein>
<accession>E4T631</accession>
<keyword evidence="1" id="KW-1133">Transmembrane helix</keyword>
<feature type="transmembrane region" description="Helical" evidence="1">
    <location>
        <begin position="17"/>
        <end position="36"/>
    </location>
</feature>
<name>E4T631_PALPW</name>
<evidence type="ECO:0000313" key="2">
    <source>
        <dbReference type="EMBL" id="ADQ80175.1"/>
    </source>
</evidence>
<proteinExistence type="predicted"/>
<reference key="1">
    <citation type="submission" date="2010-11" db="EMBL/GenBank/DDBJ databases">
        <title>The complete genome of Paludibacter propionicigenes DSM 17365.</title>
        <authorList>
            <consortium name="US DOE Joint Genome Institute (JGI-PGF)"/>
            <person name="Lucas S."/>
            <person name="Copeland A."/>
            <person name="Lapidus A."/>
            <person name="Bruce D."/>
            <person name="Goodwin L."/>
            <person name="Pitluck S."/>
            <person name="Kyrpides N."/>
            <person name="Mavromatis K."/>
            <person name="Ivanova N."/>
            <person name="Munk A.C."/>
            <person name="Brettin T."/>
            <person name="Detter J.C."/>
            <person name="Han C."/>
            <person name="Tapia R."/>
            <person name="Land M."/>
            <person name="Hauser L."/>
            <person name="Markowitz V."/>
            <person name="Cheng J.-F."/>
            <person name="Hugenholtz P."/>
            <person name="Woyke T."/>
            <person name="Wu D."/>
            <person name="Gronow S."/>
            <person name="Wellnitz S."/>
            <person name="Brambilla E."/>
            <person name="Klenk H.-P."/>
            <person name="Eisen J.A."/>
        </authorList>
    </citation>
    <scope>NUCLEOTIDE SEQUENCE</scope>
    <source>
        <strain>WB4</strain>
    </source>
</reference>
<dbReference type="HOGENOM" id="CLU_103745_0_0_10"/>
<dbReference type="Proteomes" id="UP000008718">
    <property type="component" value="Chromosome"/>
</dbReference>